<feature type="transmembrane region" description="Helical" evidence="3">
    <location>
        <begin position="12"/>
        <end position="33"/>
    </location>
</feature>
<dbReference type="PANTHER" id="PTHR30627">
    <property type="entry name" value="PEPTIDOGLYCAN D,D-TRANSPEPTIDASE"/>
    <property type="match status" value="1"/>
</dbReference>
<accession>A0A0G0PZI3</accession>
<dbReference type="InterPro" id="IPR005311">
    <property type="entry name" value="PBP_dimer"/>
</dbReference>
<feature type="domain" description="Penicillin-binding protein transpeptidase" evidence="4">
    <location>
        <begin position="252"/>
        <end position="563"/>
    </location>
</feature>
<evidence type="ECO:0000256" key="3">
    <source>
        <dbReference type="SAM" id="Phobius"/>
    </source>
</evidence>
<name>A0A0G0PZI3_UNCC2</name>
<dbReference type="InterPro" id="IPR050515">
    <property type="entry name" value="Beta-lactam/transpept"/>
</dbReference>
<keyword evidence="6" id="KW-0808">Transferase</keyword>
<proteinExistence type="predicted"/>
<comment type="subcellular location">
    <subcellularLocation>
        <location evidence="1">Membrane</location>
    </subcellularLocation>
</comment>
<comment type="caution">
    <text evidence="6">The sequence shown here is derived from an EMBL/GenBank/DDBJ whole genome shotgun (WGS) entry which is preliminary data.</text>
</comment>
<sequence>MAGYRTFNIRKRISFLIIFSIFLSLVIMGRLFYLQIVKHDYYTAVAQDQYYKNSDLPAKRGEIYVKDNYADSGKSKIAMNNINDELFADPVMVDNKEEASEKISSIIGLSKEEVLDKLNHPSSPRYVKIKEGLSMEEEAQIKEINLNGLRIAPRPSRYWPEKALMAQVIGFVNKTGTAQYGVEQAFDSILKGKPGKLKAERDAMGTIIATGNNVLIKPVDGDSLVLTIDKNVQATTEEILKNSVEKHGADSGSVLVMDPNTGGIIAMASYFLNEPELDLNNYYEIEDYRFFDNLNLRQYEPGSVFKVITMAAGLDSGKIKPEDTFNDSQYIVVGGNKIYNADRKKHGTVSMSYILEQSLNLGTAYIQGKLGEEDFFNYLTKTFGFGMKTGIEFDFEDGGKVYGPNEVNDHTYATMSFGQSIAVTPLQMSSAVSVIANGGNLVRPKIIESFMRQGIKEEKKETEIIKRAISEEAAKEVTKMMINTIEKGHGKQAKVSGYKVAGKTGTAQVPVPGGYDPNKTIGSFVGFAPATNPRFVIYTKIDNPKDVEWAESSAAPVFHDVLENLLMYYNIPPDDN</sequence>
<feature type="domain" description="Penicillin-binding protein dimerisation" evidence="5">
    <location>
        <begin position="56"/>
        <end position="210"/>
    </location>
</feature>
<dbReference type="GO" id="GO:0016740">
    <property type="term" value="F:transferase activity"/>
    <property type="evidence" value="ECO:0007669"/>
    <property type="project" value="UniProtKB-KW"/>
</dbReference>
<dbReference type="Gene3D" id="3.30.450.330">
    <property type="match status" value="1"/>
</dbReference>
<dbReference type="GO" id="GO:0071555">
    <property type="term" value="P:cell wall organization"/>
    <property type="evidence" value="ECO:0007669"/>
    <property type="project" value="TreeGrafter"/>
</dbReference>
<dbReference type="InterPro" id="IPR012338">
    <property type="entry name" value="Beta-lactam/transpept-like"/>
</dbReference>
<dbReference type="GO" id="GO:0005886">
    <property type="term" value="C:plasma membrane"/>
    <property type="evidence" value="ECO:0007669"/>
    <property type="project" value="TreeGrafter"/>
</dbReference>
<dbReference type="SUPFAM" id="SSF56601">
    <property type="entry name" value="beta-lactamase/transpeptidase-like"/>
    <property type="match status" value="1"/>
</dbReference>
<dbReference type="EMBL" id="LBVV01000007">
    <property type="protein sequence ID" value="KKQ94831.1"/>
    <property type="molecule type" value="Genomic_DNA"/>
</dbReference>
<dbReference type="InterPro" id="IPR001460">
    <property type="entry name" value="PCN-bd_Tpept"/>
</dbReference>
<organism evidence="6 7">
    <name type="scientific">candidate division CPR2 bacterium GW2011_GWC2_39_10</name>
    <dbReference type="NCBI Taxonomy" id="1618345"/>
    <lineage>
        <taxon>Bacteria</taxon>
        <taxon>Bacteria division CPR2</taxon>
    </lineage>
</organism>
<dbReference type="Proteomes" id="UP000034207">
    <property type="component" value="Unassembled WGS sequence"/>
</dbReference>
<dbReference type="SUPFAM" id="SSF56519">
    <property type="entry name" value="Penicillin binding protein dimerisation domain"/>
    <property type="match status" value="1"/>
</dbReference>
<dbReference type="AlphaFoldDB" id="A0A0G0PZI3"/>
<gene>
    <name evidence="6" type="ORF">UT18_C0007G0087</name>
</gene>
<dbReference type="SMR" id="A0A0G0PZI3"/>
<dbReference type="Pfam" id="PF00905">
    <property type="entry name" value="Transpeptidase"/>
    <property type="match status" value="1"/>
</dbReference>
<protein>
    <submittedName>
        <fullName evidence="6">Peptidoglycan glycosyltransferase</fullName>
    </submittedName>
</protein>
<reference evidence="6 7" key="1">
    <citation type="journal article" date="2015" name="Nature">
        <title>rRNA introns, odd ribosomes, and small enigmatic genomes across a large radiation of phyla.</title>
        <authorList>
            <person name="Brown C.T."/>
            <person name="Hug L.A."/>
            <person name="Thomas B.C."/>
            <person name="Sharon I."/>
            <person name="Castelle C.J."/>
            <person name="Singh A."/>
            <person name="Wilkins M.J."/>
            <person name="Williams K.H."/>
            <person name="Banfield J.F."/>
        </authorList>
    </citation>
    <scope>NUCLEOTIDE SEQUENCE [LARGE SCALE GENOMIC DNA]</scope>
</reference>
<dbReference type="PANTHER" id="PTHR30627:SF1">
    <property type="entry name" value="PEPTIDOGLYCAN D,D-TRANSPEPTIDASE FTSI"/>
    <property type="match status" value="1"/>
</dbReference>
<keyword evidence="3" id="KW-1133">Transmembrane helix</keyword>
<evidence type="ECO:0000313" key="7">
    <source>
        <dbReference type="Proteomes" id="UP000034207"/>
    </source>
</evidence>
<dbReference type="Gene3D" id="3.90.1310.10">
    <property type="entry name" value="Penicillin-binding protein 2a (Domain 2)"/>
    <property type="match status" value="1"/>
</dbReference>
<evidence type="ECO:0000259" key="5">
    <source>
        <dbReference type="Pfam" id="PF03717"/>
    </source>
</evidence>
<dbReference type="STRING" id="1618345.UT18_C0007G0087"/>
<keyword evidence="2 3" id="KW-0472">Membrane</keyword>
<keyword evidence="3" id="KW-0812">Transmembrane</keyword>
<evidence type="ECO:0000259" key="4">
    <source>
        <dbReference type="Pfam" id="PF00905"/>
    </source>
</evidence>
<evidence type="ECO:0000256" key="1">
    <source>
        <dbReference type="ARBA" id="ARBA00004370"/>
    </source>
</evidence>
<dbReference type="GO" id="GO:0008658">
    <property type="term" value="F:penicillin binding"/>
    <property type="evidence" value="ECO:0007669"/>
    <property type="project" value="InterPro"/>
</dbReference>
<evidence type="ECO:0000256" key="2">
    <source>
        <dbReference type="ARBA" id="ARBA00023136"/>
    </source>
</evidence>
<dbReference type="Gene3D" id="3.40.710.10">
    <property type="entry name" value="DD-peptidase/beta-lactamase superfamily"/>
    <property type="match status" value="1"/>
</dbReference>
<evidence type="ECO:0000313" key="6">
    <source>
        <dbReference type="EMBL" id="KKQ94831.1"/>
    </source>
</evidence>
<dbReference type="Pfam" id="PF03717">
    <property type="entry name" value="PBP_dimer"/>
    <property type="match status" value="1"/>
</dbReference>
<dbReference type="InterPro" id="IPR036138">
    <property type="entry name" value="PBP_dimer_sf"/>
</dbReference>